<dbReference type="AlphaFoldDB" id="A0A4Y2I293"/>
<dbReference type="GO" id="GO:0003676">
    <property type="term" value="F:nucleic acid binding"/>
    <property type="evidence" value="ECO:0007669"/>
    <property type="project" value="InterPro"/>
</dbReference>
<evidence type="ECO:0000313" key="3">
    <source>
        <dbReference type="Proteomes" id="UP000499080"/>
    </source>
</evidence>
<dbReference type="EMBL" id="BGPR01002339">
    <property type="protein sequence ID" value="GBM71867.1"/>
    <property type="molecule type" value="Genomic_DNA"/>
</dbReference>
<dbReference type="InterPro" id="IPR002156">
    <property type="entry name" value="RNaseH_domain"/>
</dbReference>
<evidence type="ECO:0000259" key="1">
    <source>
        <dbReference type="Pfam" id="PF13456"/>
    </source>
</evidence>
<dbReference type="InterPro" id="IPR036397">
    <property type="entry name" value="RNaseH_sf"/>
</dbReference>
<dbReference type="Gene3D" id="3.30.420.10">
    <property type="entry name" value="Ribonuclease H-like superfamily/Ribonuclease H"/>
    <property type="match status" value="1"/>
</dbReference>
<dbReference type="GO" id="GO:0004523">
    <property type="term" value="F:RNA-DNA hybrid ribonuclease activity"/>
    <property type="evidence" value="ECO:0007669"/>
    <property type="project" value="InterPro"/>
</dbReference>
<sequence>MFADDVFLLASDTVSYKFTNSMVNPLKEIELWAKKFNLIINPDKSKFIVFPFSKKITHIPRLKICDQNIRNVKEFKHLGLIFDDRLTWMPHLNNIRLSRATWGARPTVLKEIYLRAVEKFILYGAPIWYSKNVKLRNKILQIQRIPLLNICKSYRTVSIDALHILCGCPPLDLVARNESILFDLYVRHSPITLGERSINFEDVSHFVNVEPPWNVNSFPWEYGNPEDHFGIKIFTDGSKLNNRVGLGIVCLDENGDQLWNLSERLSDEASVFIAEATAIFRAIE</sequence>
<comment type="caution">
    <text evidence="2">The sequence shown here is derived from an EMBL/GenBank/DDBJ whole genome shotgun (WGS) entry which is preliminary data.</text>
</comment>
<accession>A0A4Y2I293</accession>
<gene>
    <name evidence="2" type="ORF">AVEN_229363_1</name>
</gene>
<feature type="domain" description="RNase H type-1" evidence="1">
    <location>
        <begin position="235"/>
        <end position="283"/>
    </location>
</feature>
<protein>
    <recommendedName>
        <fullName evidence="1">RNase H type-1 domain-containing protein</fullName>
    </recommendedName>
</protein>
<dbReference type="Pfam" id="PF13456">
    <property type="entry name" value="RVT_3"/>
    <property type="match status" value="1"/>
</dbReference>
<dbReference type="OrthoDB" id="416454at2759"/>
<keyword evidence="3" id="KW-1185">Reference proteome</keyword>
<organism evidence="2 3">
    <name type="scientific">Araneus ventricosus</name>
    <name type="common">Orbweaver spider</name>
    <name type="synonym">Epeira ventricosa</name>
    <dbReference type="NCBI Taxonomy" id="182803"/>
    <lineage>
        <taxon>Eukaryota</taxon>
        <taxon>Metazoa</taxon>
        <taxon>Ecdysozoa</taxon>
        <taxon>Arthropoda</taxon>
        <taxon>Chelicerata</taxon>
        <taxon>Arachnida</taxon>
        <taxon>Araneae</taxon>
        <taxon>Araneomorphae</taxon>
        <taxon>Entelegynae</taxon>
        <taxon>Araneoidea</taxon>
        <taxon>Araneidae</taxon>
        <taxon>Araneus</taxon>
    </lineage>
</organism>
<dbReference type="Proteomes" id="UP000499080">
    <property type="component" value="Unassembled WGS sequence"/>
</dbReference>
<name>A0A4Y2I293_ARAVE</name>
<evidence type="ECO:0000313" key="2">
    <source>
        <dbReference type="EMBL" id="GBM71867.1"/>
    </source>
</evidence>
<reference evidence="2 3" key="1">
    <citation type="journal article" date="2019" name="Sci. Rep.">
        <title>Orb-weaving spider Araneus ventricosus genome elucidates the spidroin gene catalogue.</title>
        <authorList>
            <person name="Kono N."/>
            <person name="Nakamura H."/>
            <person name="Ohtoshi R."/>
            <person name="Moran D.A.P."/>
            <person name="Shinohara A."/>
            <person name="Yoshida Y."/>
            <person name="Fujiwara M."/>
            <person name="Mori M."/>
            <person name="Tomita M."/>
            <person name="Arakawa K."/>
        </authorList>
    </citation>
    <scope>NUCLEOTIDE SEQUENCE [LARGE SCALE GENOMIC DNA]</scope>
</reference>
<proteinExistence type="predicted"/>